<dbReference type="EMBL" id="GDIQ01033242">
    <property type="protein sequence ID" value="JAN61495.1"/>
    <property type="molecule type" value="Transcribed_RNA"/>
</dbReference>
<dbReference type="EMBL" id="GDIQ01031429">
    <property type="protein sequence ID" value="JAN63308.1"/>
    <property type="molecule type" value="Transcribed_RNA"/>
</dbReference>
<proteinExistence type="predicted"/>
<feature type="region of interest" description="Disordered" evidence="1">
    <location>
        <begin position="173"/>
        <end position="197"/>
    </location>
</feature>
<evidence type="ECO:0000256" key="1">
    <source>
        <dbReference type="SAM" id="MobiDB-lite"/>
    </source>
</evidence>
<dbReference type="PANTHER" id="PTHR46790">
    <property type="entry name" value="CENTROMERE PROTEIN N"/>
    <property type="match status" value="1"/>
</dbReference>
<dbReference type="OrthoDB" id="6346864at2759"/>
<accession>A0A0N8C276</accession>
<reference evidence="2" key="1">
    <citation type="submission" date="2015-10" db="EMBL/GenBank/DDBJ databases">
        <title>EvidentialGene: Evidence-directed Construction of Complete mRNA Transcriptomes without Genomes.</title>
        <authorList>
            <person name="Gilbert D.G."/>
        </authorList>
    </citation>
    <scope>NUCLEOTIDE SEQUENCE</scope>
</reference>
<protein>
    <submittedName>
        <fullName evidence="2">Uncharacterized protein</fullName>
    </submittedName>
</protein>
<sequence length="294" mass="33723">MATIKVSTEALEIAQEKLKVFRARASKQEWKAFEIVDANKDEMVNFESIHRFEARLHAVMETKVRLPCVVCQASDGAVFCSITYTSMLTAKEKLSHSRMKPTFYFVVFPNETILYSTKKMIPEVISNILIQVYGGTQLKQLPLEGKDFRSLRQLHLNKLHKGKLCRRPVQDKHPIDSDIEMSGDSSSDEKEVQIKDEDKPWKKNKNKYYSQHFYPDEDPVITKFTVSSSSKFTGTGAISKLHCDLKVTFRSENLIKFFNYSMDSGILSYPLNPFLENVVKLGRTSVSIKDTEEN</sequence>
<dbReference type="InterPro" id="IPR052011">
    <property type="entry name" value="CENP-NAC/CAD_complex"/>
</dbReference>
<dbReference type="PANTHER" id="PTHR46790:SF1">
    <property type="entry name" value="CENTROMERE PROTEIN N"/>
    <property type="match status" value="1"/>
</dbReference>
<evidence type="ECO:0000313" key="2">
    <source>
        <dbReference type="EMBL" id="JAN63308.1"/>
    </source>
</evidence>
<dbReference type="GO" id="GO:0005654">
    <property type="term" value="C:nucleoplasm"/>
    <property type="evidence" value="ECO:0007669"/>
    <property type="project" value="TreeGrafter"/>
</dbReference>
<dbReference type="EMBL" id="GDIQ01071423">
    <property type="protein sequence ID" value="JAN23314.1"/>
    <property type="molecule type" value="Transcribed_RNA"/>
</dbReference>
<feature type="compositionally biased region" description="Basic and acidic residues" evidence="1">
    <location>
        <begin position="187"/>
        <end position="197"/>
    </location>
</feature>
<name>A0A0N8C276_9CRUS</name>
<dbReference type="EMBL" id="GDIQ01091014">
    <property type="protein sequence ID" value="JAN03723.1"/>
    <property type="molecule type" value="Transcribed_RNA"/>
</dbReference>
<organism evidence="2">
    <name type="scientific">Daphnia magna</name>
    <dbReference type="NCBI Taxonomy" id="35525"/>
    <lineage>
        <taxon>Eukaryota</taxon>
        <taxon>Metazoa</taxon>
        <taxon>Ecdysozoa</taxon>
        <taxon>Arthropoda</taxon>
        <taxon>Crustacea</taxon>
        <taxon>Branchiopoda</taxon>
        <taxon>Diplostraca</taxon>
        <taxon>Cladocera</taxon>
        <taxon>Anomopoda</taxon>
        <taxon>Daphniidae</taxon>
        <taxon>Daphnia</taxon>
    </lineage>
</organism>
<dbReference type="AlphaFoldDB" id="A0A0N8C276"/>